<dbReference type="InterPro" id="IPR005247">
    <property type="entry name" value="YbhB_YbcL/LppC-like"/>
</dbReference>
<evidence type="ECO:0000313" key="1">
    <source>
        <dbReference type="EMBL" id="OWK27742.1"/>
    </source>
</evidence>
<dbReference type="InterPro" id="IPR008914">
    <property type="entry name" value="PEBP"/>
</dbReference>
<dbReference type="OrthoDB" id="9797506at2"/>
<comment type="caution">
    <text evidence="1">The sequence shown here is derived from an EMBL/GenBank/DDBJ whole genome shotgun (WGS) entry which is preliminary data.</text>
</comment>
<evidence type="ECO:0000313" key="2">
    <source>
        <dbReference type="Proteomes" id="UP000197290"/>
    </source>
</evidence>
<dbReference type="AlphaFoldDB" id="A0A245ZDK3"/>
<dbReference type="NCBIfam" id="TIGR00481">
    <property type="entry name" value="YbhB/YbcL family Raf kinase inhibitor-like protein"/>
    <property type="match status" value="1"/>
</dbReference>
<dbReference type="RefSeq" id="WP_088368425.1">
    <property type="nucleotide sequence ID" value="NZ_NBBI01000010.1"/>
</dbReference>
<dbReference type="EMBL" id="NBBI01000010">
    <property type="protein sequence ID" value="OWK27742.1"/>
    <property type="molecule type" value="Genomic_DNA"/>
</dbReference>
<dbReference type="PANTHER" id="PTHR30289:SF1">
    <property type="entry name" value="PEBP (PHOSPHATIDYLETHANOLAMINE-BINDING PROTEIN) FAMILY PROTEIN"/>
    <property type="match status" value="1"/>
</dbReference>
<dbReference type="PANTHER" id="PTHR30289">
    <property type="entry name" value="UNCHARACTERIZED PROTEIN YBCL-RELATED"/>
    <property type="match status" value="1"/>
</dbReference>
<gene>
    <name evidence="1" type="ORF">SPDO_31060</name>
</gene>
<sequence>MLEHIPAWLGRTLGNVRAGASKLAIVQPELGGRFDAIDLSSPAFAQDARLPPRFTADGEGVSPPLVWGPLPDGTASLALLVEDADAPAPQPLVHAIVWGMAADAGRLAEGAIVADGAGDAETGDVGRNSYLSEGWLPPDPPTGHGEHRYVFQLFALDAGVEDPGESPGRSALIRAMAGHVLAAGLLIGTYSRGEDAAVGGTQTTLAATSI</sequence>
<dbReference type="InterPro" id="IPR036610">
    <property type="entry name" value="PEBP-like_sf"/>
</dbReference>
<dbReference type="CDD" id="cd00865">
    <property type="entry name" value="PEBP_bact_arch"/>
    <property type="match status" value="1"/>
</dbReference>
<dbReference type="SUPFAM" id="SSF49777">
    <property type="entry name" value="PEBP-like"/>
    <property type="match status" value="1"/>
</dbReference>
<organism evidence="1 2">
    <name type="scientific">Sphingomonas dokdonensis</name>
    <dbReference type="NCBI Taxonomy" id="344880"/>
    <lineage>
        <taxon>Bacteria</taxon>
        <taxon>Pseudomonadati</taxon>
        <taxon>Pseudomonadota</taxon>
        <taxon>Alphaproteobacteria</taxon>
        <taxon>Sphingomonadales</taxon>
        <taxon>Sphingomonadaceae</taxon>
        <taxon>Sphingomonas</taxon>
    </lineage>
</organism>
<dbReference type="Pfam" id="PF01161">
    <property type="entry name" value="PBP"/>
    <property type="match status" value="1"/>
</dbReference>
<name>A0A245ZDK3_9SPHN</name>
<keyword evidence="2" id="KW-1185">Reference proteome</keyword>
<proteinExistence type="predicted"/>
<dbReference type="Gene3D" id="3.90.280.10">
    <property type="entry name" value="PEBP-like"/>
    <property type="match status" value="1"/>
</dbReference>
<dbReference type="Proteomes" id="UP000197290">
    <property type="component" value="Unassembled WGS sequence"/>
</dbReference>
<reference evidence="1 2" key="1">
    <citation type="submission" date="2017-03" db="EMBL/GenBank/DDBJ databases">
        <title>Genome sequence of Sphingomonas dokdonensis DSM 21029.</title>
        <authorList>
            <person name="Poehlein A."/>
            <person name="Wuebbeler J.H."/>
            <person name="Steinbuechel A."/>
            <person name="Daniel R."/>
        </authorList>
    </citation>
    <scope>NUCLEOTIDE SEQUENCE [LARGE SCALE GENOMIC DNA]</scope>
    <source>
        <strain evidence="1 2">DSM 21029</strain>
    </source>
</reference>
<accession>A0A245ZDK3</accession>
<protein>
    <submittedName>
        <fullName evidence="1">Putative kinase inhibitor</fullName>
    </submittedName>
</protein>